<organism evidence="1 2">
    <name type="scientific">Exiguobacterium antarcticum</name>
    <dbReference type="NCBI Taxonomy" id="132920"/>
    <lineage>
        <taxon>Bacteria</taxon>
        <taxon>Bacillati</taxon>
        <taxon>Bacillota</taxon>
        <taxon>Bacilli</taxon>
        <taxon>Bacillales</taxon>
        <taxon>Bacillales Family XII. Incertae Sedis</taxon>
        <taxon>Exiguobacterium</taxon>
    </lineage>
</organism>
<gene>
    <name evidence="1" type="ORF">QK289_15900</name>
</gene>
<dbReference type="EMBL" id="JASBQV010000050">
    <property type="protein sequence ID" value="MDI3236496.1"/>
    <property type="molecule type" value="Genomic_DNA"/>
</dbReference>
<accession>A0ABT6R6B4</accession>
<dbReference type="Proteomes" id="UP001243286">
    <property type="component" value="Unassembled WGS sequence"/>
</dbReference>
<sequence length="258" mass="29639">CYVSKRKKFTLSGKLSEGTKKMEGTKMKKSNILLVPYLEIGEYLLNHCGGDETSIISRSQDVIMAFKVSPELRVEEYHFEAYLDAYPFLNGFDVQGYYEGETNEELFNEDTFNAYDELNLAVINHSSGVLEIIEFDDSYETLKALFPDTTFARLGGIVGELDVWHDDEYLLRNHNRSEIFTTILKREDVSLVTNRDVTLYGNLLFASLDKKGETIGLNEEDFETLFMRMGMMNVTNPNTKESVERAYFVCYGKQPYSI</sequence>
<name>A0ABT6R6B4_9BACL</name>
<protein>
    <submittedName>
        <fullName evidence="1">Uncharacterized protein</fullName>
    </submittedName>
</protein>
<reference evidence="1 2" key="1">
    <citation type="submission" date="2023-04" db="EMBL/GenBank/DDBJ databases">
        <title>Antarctic isolates genomes.</title>
        <authorList>
            <person name="Dimov S.G."/>
        </authorList>
    </citation>
    <scope>NUCLEOTIDE SEQUENCE [LARGE SCALE GENOMIC DNA]</scope>
    <source>
        <strain evidence="1 2">AL19</strain>
    </source>
</reference>
<keyword evidence="2" id="KW-1185">Reference proteome</keyword>
<evidence type="ECO:0000313" key="1">
    <source>
        <dbReference type="EMBL" id="MDI3236496.1"/>
    </source>
</evidence>
<proteinExistence type="predicted"/>
<dbReference type="RefSeq" id="WP_425603936.1">
    <property type="nucleotide sequence ID" value="NZ_JASBQV010000050.1"/>
</dbReference>
<feature type="non-terminal residue" evidence="1">
    <location>
        <position position="1"/>
    </location>
</feature>
<comment type="caution">
    <text evidence="1">The sequence shown here is derived from an EMBL/GenBank/DDBJ whole genome shotgun (WGS) entry which is preliminary data.</text>
</comment>
<evidence type="ECO:0000313" key="2">
    <source>
        <dbReference type="Proteomes" id="UP001243286"/>
    </source>
</evidence>